<dbReference type="Pfam" id="PF01583">
    <property type="entry name" value="APS_kinase"/>
    <property type="match status" value="1"/>
</dbReference>
<evidence type="ECO:0000256" key="1">
    <source>
        <dbReference type="ARBA" id="ARBA00022679"/>
    </source>
</evidence>
<organism evidence="3 4">
    <name type="scientific">Aeropyrum pernix</name>
    <dbReference type="NCBI Taxonomy" id="56636"/>
    <lineage>
        <taxon>Archaea</taxon>
        <taxon>Thermoproteota</taxon>
        <taxon>Thermoprotei</taxon>
        <taxon>Desulfurococcales</taxon>
        <taxon>Desulfurococcaceae</taxon>
        <taxon>Aeropyrum</taxon>
    </lineage>
</organism>
<accession>A0A401HBH7</accession>
<dbReference type="RefSeq" id="WP_131160659.1">
    <property type="nucleotide sequence ID" value="NZ_BDMD01000090.1"/>
</dbReference>
<dbReference type="EMBL" id="BDMD01000090">
    <property type="protein sequence ID" value="GBF09722.1"/>
    <property type="molecule type" value="Genomic_DNA"/>
</dbReference>
<dbReference type="InterPro" id="IPR027417">
    <property type="entry name" value="P-loop_NTPase"/>
</dbReference>
<evidence type="ECO:0000313" key="4">
    <source>
        <dbReference type="Proteomes" id="UP000291213"/>
    </source>
</evidence>
<protein>
    <recommendedName>
        <fullName evidence="2">APS kinase domain-containing protein</fullName>
    </recommendedName>
</protein>
<dbReference type="SUPFAM" id="SSF52540">
    <property type="entry name" value="P-loop containing nucleoside triphosphate hydrolases"/>
    <property type="match status" value="1"/>
</dbReference>
<feature type="domain" description="APS kinase" evidence="2">
    <location>
        <begin position="2"/>
        <end position="33"/>
    </location>
</feature>
<evidence type="ECO:0000259" key="2">
    <source>
        <dbReference type="Pfam" id="PF01583"/>
    </source>
</evidence>
<dbReference type="Gene3D" id="3.40.50.300">
    <property type="entry name" value="P-loop containing nucleotide triphosphate hydrolases"/>
    <property type="match status" value="1"/>
</dbReference>
<sequence length="62" mass="7356">MIIIALSGCDGSGKTTLATELSKILRKHGIKVRYRKEFEYFLLKYLFKMLGTRIEKERRKYL</sequence>
<comment type="caution">
    <text evidence="3">The sequence shown here is derived from an EMBL/GenBank/DDBJ whole genome shotgun (WGS) entry which is preliminary data.</text>
</comment>
<dbReference type="InterPro" id="IPR059117">
    <property type="entry name" value="APS_kinase_dom"/>
</dbReference>
<keyword evidence="1" id="KW-0808">Transferase</keyword>
<dbReference type="AlphaFoldDB" id="A0A401HBH7"/>
<dbReference type="Proteomes" id="UP000291213">
    <property type="component" value="Unassembled WGS sequence"/>
</dbReference>
<reference evidence="3 4" key="1">
    <citation type="submission" date="2017-02" db="EMBL/GenBank/DDBJ databases">
        <title>isolation and characterization of a novel temperate virus Aeropyrum globular virus 1 infecting hyperthermophilic archaeon Aeropyrum.</title>
        <authorList>
            <person name="Yumiya M."/>
            <person name="Yoshida T."/>
            <person name="Sako Y."/>
        </authorList>
    </citation>
    <scope>NUCLEOTIDE SEQUENCE [LARGE SCALE GENOMIC DNA]</scope>
    <source>
        <strain evidence="3 4">YK1-12-2013</strain>
    </source>
</reference>
<proteinExistence type="predicted"/>
<feature type="non-terminal residue" evidence="3">
    <location>
        <position position="62"/>
    </location>
</feature>
<gene>
    <name evidence="3" type="ORF">apy_14470</name>
</gene>
<name>A0A401HBH7_AERPX</name>
<evidence type="ECO:0000313" key="3">
    <source>
        <dbReference type="EMBL" id="GBF09722.1"/>
    </source>
</evidence>